<dbReference type="Proteomes" id="UP000826271">
    <property type="component" value="Unassembled WGS sequence"/>
</dbReference>
<dbReference type="InterPro" id="IPR001810">
    <property type="entry name" value="F-box_dom"/>
</dbReference>
<dbReference type="PANTHER" id="PTHR31111:SF136">
    <property type="entry name" value="F-BOX ASSOCIATED DOMAIN-CONTAINING PROTEIN"/>
    <property type="match status" value="1"/>
</dbReference>
<evidence type="ECO:0000259" key="1">
    <source>
        <dbReference type="Pfam" id="PF00646"/>
    </source>
</evidence>
<dbReference type="Pfam" id="PF00646">
    <property type="entry name" value="F-box"/>
    <property type="match status" value="1"/>
</dbReference>
<gene>
    <name evidence="3" type="ORF">BUALT_Bualt10G0097800</name>
</gene>
<dbReference type="EMBL" id="WHWC01000010">
    <property type="protein sequence ID" value="KAG8375416.1"/>
    <property type="molecule type" value="Genomic_DNA"/>
</dbReference>
<comment type="caution">
    <text evidence="3">The sequence shown here is derived from an EMBL/GenBank/DDBJ whole genome shotgun (WGS) entry which is preliminary data.</text>
</comment>
<dbReference type="InterPro" id="IPR006527">
    <property type="entry name" value="F-box-assoc_dom_typ1"/>
</dbReference>
<evidence type="ECO:0000259" key="2">
    <source>
        <dbReference type="Pfam" id="PF07734"/>
    </source>
</evidence>
<dbReference type="InterPro" id="IPR017451">
    <property type="entry name" value="F-box-assoc_interact_dom"/>
</dbReference>
<reference evidence="3" key="1">
    <citation type="submission" date="2019-10" db="EMBL/GenBank/DDBJ databases">
        <authorList>
            <person name="Zhang R."/>
            <person name="Pan Y."/>
            <person name="Wang J."/>
            <person name="Ma R."/>
            <person name="Yu S."/>
        </authorList>
    </citation>
    <scope>NUCLEOTIDE SEQUENCE</scope>
    <source>
        <strain evidence="3">LA-IB0</strain>
        <tissue evidence="3">Leaf</tissue>
    </source>
</reference>
<feature type="domain" description="F-box associated beta-propeller type 1" evidence="2">
    <location>
        <begin position="117"/>
        <end position="304"/>
    </location>
</feature>
<sequence length="420" mass="49245">MEETPPIMKLFTDLMIFEVFMRLPTKDIMYSKMACKSWYKLLSSPKFTEYYTRYSPFTTTLWLHVSENPPGIIAANPLAGNAFFLLEVTEGGDYYRTYIKPKSPEFYKTGLALFVDSCNGLLFLWLKKHKYRSNCWSEKVYLCNPLFDGCIELPRYKRKIKVSLMVEYKPGYIPSTDTYKLLRVVYYSLHHLVIKEANILTVGKDLKWRKVDDPLKHWIRTSNRGVSFKGSYHWIGKDDGIYTFDFVEEKCGRISKPPGLGMKLRVLKDHLCLIDSSDLNRLIIWTMKEYPVAKSWSKNVQLTCRFDLLPITILGKKSGVQISQMDSNELVSFSPDENMIEIGLGLWTTNWYDIYALTSYTPRFCPFKEEDITSLQPIKRNFWSKYLPNICLFKDSRRGKHHLERKGIPCTRPKFYPNLH</sequence>
<accession>A0AAV6WWM7</accession>
<dbReference type="AlphaFoldDB" id="A0AAV6WWM7"/>
<organism evidence="3 4">
    <name type="scientific">Buddleja alternifolia</name>
    <dbReference type="NCBI Taxonomy" id="168488"/>
    <lineage>
        <taxon>Eukaryota</taxon>
        <taxon>Viridiplantae</taxon>
        <taxon>Streptophyta</taxon>
        <taxon>Embryophyta</taxon>
        <taxon>Tracheophyta</taxon>
        <taxon>Spermatophyta</taxon>
        <taxon>Magnoliopsida</taxon>
        <taxon>eudicotyledons</taxon>
        <taxon>Gunneridae</taxon>
        <taxon>Pentapetalae</taxon>
        <taxon>asterids</taxon>
        <taxon>lamiids</taxon>
        <taxon>Lamiales</taxon>
        <taxon>Scrophulariaceae</taxon>
        <taxon>Buddlejeae</taxon>
        <taxon>Buddleja</taxon>
    </lineage>
</organism>
<protein>
    <recommendedName>
        <fullName evidence="5">F-box domain-containing protein</fullName>
    </recommendedName>
</protein>
<feature type="domain" description="F-box" evidence="1">
    <location>
        <begin position="15"/>
        <end position="48"/>
    </location>
</feature>
<dbReference type="SUPFAM" id="SSF81383">
    <property type="entry name" value="F-box domain"/>
    <property type="match status" value="1"/>
</dbReference>
<proteinExistence type="predicted"/>
<evidence type="ECO:0000313" key="4">
    <source>
        <dbReference type="Proteomes" id="UP000826271"/>
    </source>
</evidence>
<dbReference type="PANTHER" id="PTHR31111">
    <property type="entry name" value="BNAA05G37150D PROTEIN-RELATED"/>
    <property type="match status" value="1"/>
</dbReference>
<evidence type="ECO:0008006" key="5">
    <source>
        <dbReference type="Google" id="ProtNLM"/>
    </source>
</evidence>
<dbReference type="InterPro" id="IPR036047">
    <property type="entry name" value="F-box-like_dom_sf"/>
</dbReference>
<name>A0AAV6WWM7_9LAMI</name>
<evidence type="ECO:0000313" key="3">
    <source>
        <dbReference type="EMBL" id="KAG8375416.1"/>
    </source>
</evidence>
<dbReference type="Pfam" id="PF07734">
    <property type="entry name" value="FBA_1"/>
    <property type="match status" value="1"/>
</dbReference>
<dbReference type="NCBIfam" id="TIGR01640">
    <property type="entry name" value="F_box_assoc_1"/>
    <property type="match status" value="1"/>
</dbReference>
<keyword evidence="4" id="KW-1185">Reference proteome</keyword>